<organism evidence="2 3">
    <name type="scientific">Macrophomina phaseolina (strain MS6)</name>
    <name type="common">Charcoal rot fungus</name>
    <dbReference type="NCBI Taxonomy" id="1126212"/>
    <lineage>
        <taxon>Eukaryota</taxon>
        <taxon>Fungi</taxon>
        <taxon>Dikarya</taxon>
        <taxon>Ascomycota</taxon>
        <taxon>Pezizomycotina</taxon>
        <taxon>Dothideomycetes</taxon>
        <taxon>Dothideomycetes incertae sedis</taxon>
        <taxon>Botryosphaeriales</taxon>
        <taxon>Botryosphaeriaceae</taxon>
        <taxon>Macrophomina</taxon>
    </lineage>
</organism>
<name>K2SEK6_MACPH</name>
<evidence type="ECO:0000313" key="2">
    <source>
        <dbReference type="EMBL" id="EKG15285.1"/>
    </source>
</evidence>
<dbReference type="AlphaFoldDB" id="K2SEK6"/>
<proteinExistence type="predicted"/>
<feature type="signal peptide" evidence="1">
    <location>
        <begin position="1"/>
        <end position="19"/>
    </location>
</feature>
<dbReference type="EMBL" id="AHHD01000316">
    <property type="protein sequence ID" value="EKG15285.1"/>
    <property type="molecule type" value="Genomic_DNA"/>
</dbReference>
<gene>
    <name evidence="2" type="ORF">MPH_07520</name>
</gene>
<reference evidence="2 3" key="1">
    <citation type="journal article" date="2012" name="BMC Genomics">
        <title>Tools to kill: Genome of one of the most destructive plant pathogenic fungi Macrophomina phaseolina.</title>
        <authorList>
            <person name="Islam M.S."/>
            <person name="Haque M.S."/>
            <person name="Islam M.M."/>
            <person name="Emdad E.M."/>
            <person name="Halim A."/>
            <person name="Hossen Q.M.M."/>
            <person name="Hossain M.Z."/>
            <person name="Ahmed B."/>
            <person name="Rahim S."/>
            <person name="Rahman M.S."/>
            <person name="Alam M.M."/>
            <person name="Hou S."/>
            <person name="Wan X."/>
            <person name="Saito J.A."/>
            <person name="Alam M."/>
        </authorList>
    </citation>
    <scope>NUCLEOTIDE SEQUENCE [LARGE SCALE GENOMIC DNA]</scope>
    <source>
        <strain evidence="2 3">MS6</strain>
    </source>
</reference>
<accession>K2SEK6</accession>
<feature type="chain" id="PRO_5003868369" evidence="1">
    <location>
        <begin position="20"/>
        <end position="186"/>
    </location>
</feature>
<sequence length="186" mass="19719">MRFITAAATALAFAGAATAAALQPRATTYKITVDTTVCNDELNAKVKPAITGTGAHAGTDFTDPTALDGLGWSEIRPGDKIFWQFEVPADYTGHVWLYDTTKAVPKDGLSVYGLDIEVYNSPTNDKPNKATLKALGDAYENQQPAPLKTAWFASQLWGQITDSVNSYSGGFVGSTVVGDGISLGYC</sequence>
<dbReference type="InParanoid" id="K2SEK6"/>
<dbReference type="HOGENOM" id="CLU_1570918_0_0_1"/>
<keyword evidence="1" id="KW-0732">Signal</keyword>
<dbReference type="VEuPathDB" id="FungiDB:MPH_07520"/>
<dbReference type="Proteomes" id="UP000007129">
    <property type="component" value="Unassembled WGS sequence"/>
</dbReference>
<comment type="caution">
    <text evidence="2">The sequence shown here is derived from an EMBL/GenBank/DDBJ whole genome shotgun (WGS) entry which is preliminary data.</text>
</comment>
<evidence type="ECO:0000313" key="3">
    <source>
        <dbReference type="Proteomes" id="UP000007129"/>
    </source>
</evidence>
<evidence type="ECO:0000256" key="1">
    <source>
        <dbReference type="SAM" id="SignalP"/>
    </source>
</evidence>
<protein>
    <submittedName>
        <fullName evidence="2">Uncharacterized protein</fullName>
    </submittedName>
</protein>